<dbReference type="PANTHER" id="PTHR10102">
    <property type="entry name" value="DNA-DIRECTED RNA POLYMERASE, MITOCHONDRIAL"/>
    <property type="match status" value="1"/>
</dbReference>
<dbReference type="Pfam" id="PF00940">
    <property type="entry name" value="RNA_pol"/>
    <property type="match status" value="1"/>
</dbReference>
<sequence>MNNNINNTNNTNNISSFMTKEFFNNITNELYLSDNIDKKFYLDIIDQFMFITSLSLSNLNKFTSGISNENDSKNIIYSSIFNLGAINYENIIKNLESKTYANDLYIINVSWVQTISLSDEIDIKEKNFINILGMDYKIFIITMSYHKFFNNLNLLFDYRSEKEKNTNFLGINPIIIFKGLHLGNIINLFKLNNISLNGGSISRRHKLTIAQYRLAIFTDLLDLFNNSKEEFFDMYKENLFTSSKYDRENDSIISSELNPYISQYKIINKYLNLSLSKKILESLISDANSIYDKSKNEMVNLESNISKNSGDINDYKYKITDLKLKIVEGISQKHKASLTGRIKNIRFEIDKLTHDNEKYRVEISGLNKKISGKLNELNKSKMNLDIILKNMTQINSEIIKVSNNNTKSSNSQTLDSIGKRHYHFLTKNKYRNFSTLNLKNKNRGFVTSIENKGIIKKLNLDMGSPIFLELLRILNNSPLDVNTQTKIEQFLINQGSILLKKRMDQNLDLNYYKINPNILAYLNKSIGELEKILDNYRENLNTIVNKNKTEMVEFILISHLNNEVIISQLLGRLLRIISNNNLFNKNTNCTELAEDLGQSLVYSFYSQEYNKWVNNFSKDTNGKVNVNNKNTSLSQFINKFYLDLSKSISDPVLINMGLKLLNFLEEVNLMYTDIYVLSKDHKNHIYVANPSILELIGKNSDLLSISYKIPMIVKPKDYGRDLEKGIDILGGYLLNDKEYVSPLIIKNSELKEQSYIKNKNIIFEAANNLSSVGYKINTAVLEFILDNGLIYDLFTDFNFKHPLEIKKNKKQKLTLLENKILDGFLSRKQLEKNILGLAFIFKNVPEFFIPVRIDNRGRIYCMADYLNYQGIELAKSLLLFSKGEKINKSDKQSIDYLKIFGANCFGNGIDKKSYIDRVEWVNKNEEDILNFRNGNLIKKADSKLLFIAFCFEYIHYYNSLFDKETSYISYFPIQLDATCNGYQHLSLLTGDEPLAGQLNLISGDENSIPEDFYSFVGIKINDYLKQRLIIEKQNLENLKLDSSQQINPIPINSTQKVINNEVKLDIVEFQKVVKIIESCERLLKLNKNRTLVKLPIMVKPYNASFIRLAEYVKENLNKITLHSNNIDGLFETISKELNSEDKVFFMEKSNKNNPVVLTNFDLNLFIYTLEKVISNEFPKLKEFNLYLSKVADICSILKISITWVLPTGLNVNQNYVDSEAIRLKPFKFRKNTFSLKVKTNKINKGKQKRALMPNLIHSLDAASLCLILDMFYQQNRDDSNRINFFAIHDCFAVTANNIVKLIKIIKLVYIKIYSDNSYLKKFDDGIINNIKLQYGNDSFNDETKIITINDIKLEYPSVEQVIIGKIKASKIMSANSIIN</sequence>
<dbReference type="EC" id="2.7.7.6" evidence="2"/>
<dbReference type="InterPro" id="IPR046950">
    <property type="entry name" value="DNA-dir_Rpol_C_phage-type"/>
</dbReference>
<keyword evidence="10" id="KW-0614">Plasmid</keyword>
<evidence type="ECO:0000256" key="2">
    <source>
        <dbReference type="ARBA" id="ARBA00012418"/>
    </source>
</evidence>
<geneLocation type="plasmid" evidence="10">
    <name>pCGr</name>
</geneLocation>
<keyword evidence="10" id="KW-0496">Mitochondrion</keyword>
<proteinExistence type="inferred from homology"/>
<evidence type="ECO:0000256" key="7">
    <source>
        <dbReference type="ARBA" id="ARBA00048552"/>
    </source>
</evidence>
<evidence type="ECO:0000256" key="5">
    <source>
        <dbReference type="ARBA" id="ARBA00022695"/>
    </source>
</evidence>
<dbReference type="InterPro" id="IPR002092">
    <property type="entry name" value="DNA-dir_Rpol_phage-type"/>
</dbReference>
<dbReference type="PANTHER" id="PTHR10102:SF0">
    <property type="entry name" value="DNA-DIRECTED RNA POLYMERASE, MITOCHONDRIAL"/>
    <property type="match status" value="1"/>
</dbReference>
<keyword evidence="8" id="KW-0175">Coiled coil</keyword>
<dbReference type="GO" id="GO:0003899">
    <property type="term" value="F:DNA-directed RNA polymerase activity"/>
    <property type="evidence" value="ECO:0007669"/>
    <property type="project" value="UniProtKB-EC"/>
</dbReference>
<geneLocation type="mitochondrion" evidence="10"/>
<dbReference type="GO" id="GO:0034245">
    <property type="term" value="C:mitochondrial DNA-directed RNA polymerase complex"/>
    <property type="evidence" value="ECO:0007669"/>
    <property type="project" value="TreeGrafter"/>
</dbReference>
<evidence type="ECO:0000256" key="8">
    <source>
        <dbReference type="SAM" id="Coils"/>
    </source>
</evidence>
<evidence type="ECO:0000256" key="1">
    <source>
        <dbReference type="ARBA" id="ARBA00009493"/>
    </source>
</evidence>
<dbReference type="GO" id="GO:0006390">
    <property type="term" value="P:mitochondrial transcription"/>
    <property type="evidence" value="ECO:0007669"/>
    <property type="project" value="TreeGrafter"/>
</dbReference>
<dbReference type="PROSITE" id="PS00900">
    <property type="entry name" value="RNA_POL_PHAGE_1"/>
    <property type="match status" value="1"/>
</dbReference>
<dbReference type="InterPro" id="IPR037159">
    <property type="entry name" value="RNA_POL_N_sf"/>
</dbReference>
<comment type="similarity">
    <text evidence="1">Belongs to the phage and mitochondrial RNA polymerase family.</text>
</comment>
<dbReference type="Gene3D" id="1.10.287.280">
    <property type="match status" value="1"/>
</dbReference>
<name>A0A8F1AD41_9AGAR</name>
<dbReference type="Gene3D" id="1.10.1320.10">
    <property type="entry name" value="DNA-directed RNA polymerase, N-terminal domain"/>
    <property type="match status" value="1"/>
</dbReference>
<dbReference type="SUPFAM" id="SSF56672">
    <property type="entry name" value="DNA/RNA polymerases"/>
    <property type="match status" value="1"/>
</dbReference>
<dbReference type="Gene3D" id="1.10.150.20">
    <property type="entry name" value="5' to 3' exonuclease, C-terminal subdomain"/>
    <property type="match status" value="1"/>
</dbReference>
<gene>
    <name evidence="10" type="primary">rpo</name>
</gene>
<feature type="domain" description="DNA-directed RNA polymerase C-terminal" evidence="9">
    <location>
        <begin position="889"/>
        <end position="1344"/>
    </location>
</feature>
<keyword evidence="4" id="KW-0808">Transferase</keyword>
<keyword evidence="3" id="KW-0240">DNA-directed RNA polymerase</keyword>
<keyword evidence="5" id="KW-0548">Nucleotidyltransferase</keyword>
<protein>
    <recommendedName>
        <fullName evidence="2">DNA-directed RNA polymerase</fullName>
        <ecNumber evidence="2">2.7.7.6</ecNumber>
    </recommendedName>
</protein>
<keyword evidence="6" id="KW-0804">Transcription</keyword>
<evidence type="ECO:0000313" key="10">
    <source>
        <dbReference type="EMBL" id="QWO71375.1"/>
    </source>
</evidence>
<evidence type="ECO:0000256" key="4">
    <source>
        <dbReference type="ARBA" id="ARBA00022679"/>
    </source>
</evidence>
<feature type="coiled-coil region" evidence="8">
    <location>
        <begin position="342"/>
        <end position="369"/>
    </location>
</feature>
<feature type="coiled-coil region" evidence="8">
    <location>
        <begin position="519"/>
        <end position="546"/>
    </location>
</feature>
<dbReference type="InterPro" id="IPR043502">
    <property type="entry name" value="DNA/RNA_pol_sf"/>
</dbReference>
<evidence type="ECO:0000256" key="6">
    <source>
        <dbReference type="ARBA" id="ARBA00023163"/>
    </source>
</evidence>
<dbReference type="GO" id="GO:0001018">
    <property type="term" value="F:mitochondrial promoter sequence-specific DNA binding"/>
    <property type="evidence" value="ECO:0007669"/>
    <property type="project" value="TreeGrafter"/>
</dbReference>
<organism evidence="10">
    <name type="scientific">Calocybe gangraenosa</name>
    <dbReference type="NCBI Taxonomy" id="2725000"/>
    <lineage>
        <taxon>Eukaryota</taxon>
        <taxon>Fungi</taxon>
        <taxon>Dikarya</taxon>
        <taxon>Basidiomycota</taxon>
        <taxon>Agaricomycotina</taxon>
        <taxon>Agaricomycetes</taxon>
        <taxon>Agaricomycetidae</taxon>
        <taxon>Agaricales</taxon>
        <taxon>Tricholomatineae</taxon>
        <taxon>Lyophyllaceae</taxon>
        <taxon>Calocybe</taxon>
    </lineage>
</organism>
<comment type="catalytic activity">
    <reaction evidence="7">
        <text>RNA(n) + a ribonucleoside 5'-triphosphate = RNA(n+1) + diphosphate</text>
        <dbReference type="Rhea" id="RHEA:21248"/>
        <dbReference type="Rhea" id="RHEA-COMP:14527"/>
        <dbReference type="Rhea" id="RHEA-COMP:17342"/>
        <dbReference type="ChEBI" id="CHEBI:33019"/>
        <dbReference type="ChEBI" id="CHEBI:61557"/>
        <dbReference type="ChEBI" id="CHEBI:140395"/>
        <dbReference type="EC" id="2.7.7.6"/>
    </reaction>
</comment>
<dbReference type="EMBL" id="MW874123">
    <property type="protein sequence ID" value="QWO71375.1"/>
    <property type="molecule type" value="Genomic_DNA"/>
</dbReference>
<accession>A0A8F1AD41</accession>
<evidence type="ECO:0000256" key="3">
    <source>
        <dbReference type="ARBA" id="ARBA00022478"/>
    </source>
</evidence>
<evidence type="ECO:0000259" key="9">
    <source>
        <dbReference type="Pfam" id="PF00940"/>
    </source>
</evidence>
<reference evidence="10" key="1">
    <citation type="submission" date="2021-04" db="EMBL/GenBank/DDBJ databases">
        <title>Transfer of mitochondrial tRNA genes to linear plasmids in fungi facilitates loss of such genes from mitochondrial DNA.</title>
        <authorList>
            <person name="Nieuwenhuis M."/>
            <person name="Groeneveld J."/>
            <person name="Aanen D.K."/>
        </authorList>
    </citation>
    <scope>NUCLEOTIDE SEQUENCE</scope>
    <source>
        <plasmid evidence="10">pCGr</plasmid>
    </source>
</reference>